<dbReference type="RefSeq" id="WP_078345862.1">
    <property type="nucleotide sequence ID" value="NZ_MBTF01000001.1"/>
</dbReference>
<keyword evidence="3" id="KW-0804">Transcription</keyword>
<sequence>METSAIPRKKLETFAADSYKVPLLNVEHYPVTSNYFIIQNRETYPVKDYISPHRRQFYKVFHMTGGTGVLTIGLHRYEMVPNEIAFLHPDEIMSWQTTSEETRGHFCLIHPDYFGYDAEHVLHLLRQFPNFATNAAVVQLTEGQSATINGYFEAMYREDRGDNDDKKQAILLQLQLLLLESRRAGKNRVQTTVTEGYGYIYRFLSLLESAFRVQERDTYTRLKTATEFADELHVHPNYLNTLVKNQTGKTLREHIQDRLLHEAKTLLVQTDWGINEISYGLGFSGQAAFTSFFRKKTTVSPSAFRKTTLSPAHI</sequence>
<dbReference type="InterPro" id="IPR009057">
    <property type="entry name" value="Homeodomain-like_sf"/>
</dbReference>
<organism evidence="5 6">
    <name type="scientific">Mucilaginibacter pedocola</name>
    <dbReference type="NCBI Taxonomy" id="1792845"/>
    <lineage>
        <taxon>Bacteria</taxon>
        <taxon>Pseudomonadati</taxon>
        <taxon>Bacteroidota</taxon>
        <taxon>Sphingobacteriia</taxon>
        <taxon>Sphingobacteriales</taxon>
        <taxon>Sphingobacteriaceae</taxon>
        <taxon>Mucilaginibacter</taxon>
    </lineage>
</organism>
<keyword evidence="6" id="KW-1185">Reference proteome</keyword>
<dbReference type="GO" id="GO:0003700">
    <property type="term" value="F:DNA-binding transcription factor activity"/>
    <property type="evidence" value="ECO:0007669"/>
    <property type="project" value="InterPro"/>
</dbReference>
<keyword evidence="1" id="KW-0805">Transcription regulation</keyword>
<comment type="caution">
    <text evidence="5">The sequence shown here is derived from an EMBL/GenBank/DDBJ whole genome shotgun (WGS) entry which is preliminary data.</text>
</comment>
<evidence type="ECO:0000256" key="3">
    <source>
        <dbReference type="ARBA" id="ARBA00023163"/>
    </source>
</evidence>
<keyword evidence="2" id="KW-0238">DNA-binding</keyword>
<evidence type="ECO:0000313" key="6">
    <source>
        <dbReference type="Proteomes" id="UP000189739"/>
    </source>
</evidence>
<dbReference type="SUPFAM" id="SSF51215">
    <property type="entry name" value="Regulatory protein AraC"/>
    <property type="match status" value="1"/>
</dbReference>
<dbReference type="SUPFAM" id="SSF46689">
    <property type="entry name" value="Homeodomain-like"/>
    <property type="match status" value="1"/>
</dbReference>
<dbReference type="Proteomes" id="UP000189739">
    <property type="component" value="Unassembled WGS sequence"/>
</dbReference>
<dbReference type="EMBL" id="MBTF01000001">
    <property type="protein sequence ID" value="OOQ61688.1"/>
    <property type="molecule type" value="Genomic_DNA"/>
</dbReference>
<dbReference type="PROSITE" id="PS01124">
    <property type="entry name" value="HTH_ARAC_FAMILY_2"/>
    <property type="match status" value="1"/>
</dbReference>
<dbReference type="InterPro" id="IPR018060">
    <property type="entry name" value="HTH_AraC"/>
</dbReference>
<gene>
    <name evidence="5" type="ORF">BC343_01030</name>
</gene>
<accession>A0A1S9PMA3</accession>
<dbReference type="Gene3D" id="1.10.10.60">
    <property type="entry name" value="Homeodomain-like"/>
    <property type="match status" value="1"/>
</dbReference>
<feature type="domain" description="HTH araC/xylS-type" evidence="4">
    <location>
        <begin position="208"/>
        <end position="307"/>
    </location>
</feature>
<evidence type="ECO:0000256" key="1">
    <source>
        <dbReference type="ARBA" id="ARBA00023015"/>
    </source>
</evidence>
<evidence type="ECO:0000256" key="2">
    <source>
        <dbReference type="ARBA" id="ARBA00023125"/>
    </source>
</evidence>
<evidence type="ECO:0000313" key="5">
    <source>
        <dbReference type="EMBL" id="OOQ61688.1"/>
    </source>
</evidence>
<dbReference type="Pfam" id="PF02311">
    <property type="entry name" value="AraC_binding"/>
    <property type="match status" value="1"/>
</dbReference>
<dbReference type="OrthoDB" id="629929at2"/>
<evidence type="ECO:0000259" key="4">
    <source>
        <dbReference type="PROSITE" id="PS01124"/>
    </source>
</evidence>
<dbReference type="PANTHER" id="PTHR43280:SF32">
    <property type="entry name" value="TRANSCRIPTIONAL REGULATORY PROTEIN"/>
    <property type="match status" value="1"/>
</dbReference>
<dbReference type="GO" id="GO:0043565">
    <property type="term" value="F:sequence-specific DNA binding"/>
    <property type="evidence" value="ECO:0007669"/>
    <property type="project" value="InterPro"/>
</dbReference>
<reference evidence="5 6" key="1">
    <citation type="submission" date="2016-07" db="EMBL/GenBank/DDBJ databases">
        <title>Genomic analysis of zinc-resistant bacterium Mucilaginibacter pedocola TBZ30.</title>
        <authorList>
            <person name="Huang J."/>
            <person name="Tang J."/>
        </authorList>
    </citation>
    <scope>NUCLEOTIDE SEQUENCE [LARGE SCALE GENOMIC DNA]</scope>
    <source>
        <strain evidence="5 6">TBZ30</strain>
    </source>
</reference>
<dbReference type="STRING" id="1792845.BC343_01030"/>
<dbReference type="SMART" id="SM00342">
    <property type="entry name" value="HTH_ARAC"/>
    <property type="match status" value="1"/>
</dbReference>
<dbReference type="InterPro" id="IPR037923">
    <property type="entry name" value="HTH-like"/>
</dbReference>
<dbReference type="InterPro" id="IPR003313">
    <property type="entry name" value="AraC-bd"/>
</dbReference>
<protein>
    <submittedName>
        <fullName evidence="5">AraC family transcriptional regulator</fullName>
    </submittedName>
</protein>
<dbReference type="Pfam" id="PF12833">
    <property type="entry name" value="HTH_18"/>
    <property type="match status" value="1"/>
</dbReference>
<dbReference type="AlphaFoldDB" id="A0A1S9PMA3"/>
<proteinExistence type="predicted"/>
<dbReference type="PANTHER" id="PTHR43280">
    <property type="entry name" value="ARAC-FAMILY TRANSCRIPTIONAL REGULATOR"/>
    <property type="match status" value="1"/>
</dbReference>
<name>A0A1S9PMA3_9SPHI</name>